<dbReference type="PANTHER" id="PTHR37945">
    <property type="entry name" value="EXTRACELLULAR TUNGSTATE BINDING PROTEIN"/>
    <property type="match status" value="1"/>
</dbReference>
<evidence type="ECO:0000313" key="2">
    <source>
        <dbReference type="EMBL" id="MBB5033954.1"/>
    </source>
</evidence>
<dbReference type="Gene3D" id="3.40.190.10">
    <property type="entry name" value="Periplasmic binding protein-like II"/>
    <property type="match status" value="2"/>
</dbReference>
<name>A0A7W7YD85_9BACT</name>
<dbReference type="NCBIfam" id="TIGR02595">
    <property type="entry name" value="PEP_CTERM"/>
    <property type="match status" value="1"/>
</dbReference>
<proteinExistence type="predicted"/>
<dbReference type="AlphaFoldDB" id="A0A7W7YD85"/>
<comment type="caution">
    <text evidence="2">The sequence shown here is derived from an EMBL/GenBank/DDBJ whole genome shotgun (WGS) entry which is preliminary data.</text>
</comment>
<evidence type="ECO:0000313" key="3">
    <source>
        <dbReference type="Proteomes" id="UP000590740"/>
    </source>
</evidence>
<protein>
    <submittedName>
        <fullName evidence="2">ABC-type tungstate transport system permease subunit</fullName>
    </submittedName>
</protein>
<organism evidence="2 3">
    <name type="scientific">Prosthecobacter vanneervenii</name>
    <dbReference type="NCBI Taxonomy" id="48466"/>
    <lineage>
        <taxon>Bacteria</taxon>
        <taxon>Pseudomonadati</taxon>
        <taxon>Verrucomicrobiota</taxon>
        <taxon>Verrucomicrobiia</taxon>
        <taxon>Verrucomicrobiales</taxon>
        <taxon>Verrucomicrobiaceae</taxon>
        <taxon>Prosthecobacter</taxon>
    </lineage>
</organism>
<accession>A0A7W7YD85</accession>
<reference evidence="2 3" key="1">
    <citation type="submission" date="2020-08" db="EMBL/GenBank/DDBJ databases">
        <title>Genomic Encyclopedia of Type Strains, Phase IV (KMG-IV): sequencing the most valuable type-strain genomes for metagenomic binning, comparative biology and taxonomic classification.</title>
        <authorList>
            <person name="Goeker M."/>
        </authorList>
    </citation>
    <scope>NUCLEOTIDE SEQUENCE [LARGE SCALE GENOMIC DNA]</scope>
    <source>
        <strain evidence="2 3">DSM 12252</strain>
    </source>
</reference>
<dbReference type="EMBL" id="JACHIG010000007">
    <property type="protein sequence ID" value="MBB5033954.1"/>
    <property type="molecule type" value="Genomic_DNA"/>
</dbReference>
<keyword evidence="3" id="KW-1185">Reference proteome</keyword>
<dbReference type="SUPFAM" id="SSF53850">
    <property type="entry name" value="Periplasmic binding protein-like II"/>
    <property type="match status" value="1"/>
</dbReference>
<feature type="chain" id="PRO_5030825333" evidence="1">
    <location>
        <begin position="24"/>
        <end position="546"/>
    </location>
</feature>
<sequence length="546" mass="57498">MTTRLTPLFILLVLSLLPGAAMAATTITLQPDGTGTSNGDAFVTTGPSNDLTGNNYGGAGALAVSAALSKGTFDSLLRFDLSSAASSLNTTYGVGGWNINSISLQLTTATVNNALFNASQTGTFDVSLISSNSWTEGTGNPNTPTTTGVKWTDMSGLLSGAQSLGAFNLANVGDGVTASYTLTPSSTLLNDLFSGGQASFALTADPSDSTVAAFFNSRNFGTASRRPALIITASATPEPGRAMLFLIGAACTLGRRRKPVKTIEPHRMKKRFIIIAAVLCPVLLPAADSAKKQPVRVAVIGGMTLGGMWPELAEKFTQDTGWPVELVATGPKAVLAQALKGGLVDLVTLHSSDEATEMVANGFAKDMQPWARNEHCIMGPADDPAGIRGMKDGAEALKKIAQSQSPFVDFMGPGSREVSHRLWKAAGEEPKGNWVLKDESKAPQAVVEYAASKKAYVIVGRIPILKGKIPSAGMVVMVQGDPAMRRPYVVMVADEKKFPQSNQPGSKALHAWMTGEAGQSFLRDYSTRKPDEPHLFYPAMSELVKP</sequence>
<dbReference type="InterPro" id="IPR052738">
    <property type="entry name" value="ABC-Tungstate_binding"/>
</dbReference>
<dbReference type="Pfam" id="PF13531">
    <property type="entry name" value="SBP_bac_11"/>
    <property type="match status" value="1"/>
</dbReference>
<dbReference type="RefSeq" id="WP_184341260.1">
    <property type="nucleotide sequence ID" value="NZ_JACHIG010000007.1"/>
</dbReference>
<dbReference type="InterPro" id="IPR013424">
    <property type="entry name" value="Ice-binding_C"/>
</dbReference>
<gene>
    <name evidence="2" type="ORF">HNQ65_003544</name>
</gene>
<feature type="signal peptide" evidence="1">
    <location>
        <begin position="1"/>
        <end position="23"/>
    </location>
</feature>
<dbReference type="Proteomes" id="UP000590740">
    <property type="component" value="Unassembled WGS sequence"/>
</dbReference>
<keyword evidence="1" id="KW-0732">Signal</keyword>
<dbReference type="PANTHER" id="PTHR37945:SF1">
    <property type="entry name" value="EXTRACELLULAR TUNGSTATE BINDING PROTEIN"/>
    <property type="match status" value="1"/>
</dbReference>
<evidence type="ECO:0000256" key="1">
    <source>
        <dbReference type="SAM" id="SignalP"/>
    </source>
</evidence>